<evidence type="ECO:0000313" key="3">
    <source>
        <dbReference type="Ensembl" id="ENSPMGP00000026377.1"/>
    </source>
</evidence>
<feature type="chain" id="PRO_5017374164" evidence="2">
    <location>
        <begin position="17"/>
        <end position="157"/>
    </location>
</feature>
<protein>
    <submittedName>
        <fullName evidence="3">Uncharacterized protein</fullName>
    </submittedName>
</protein>
<feature type="region of interest" description="Disordered" evidence="1">
    <location>
        <begin position="86"/>
        <end position="157"/>
    </location>
</feature>
<feature type="signal peptide" evidence="2">
    <location>
        <begin position="1"/>
        <end position="16"/>
    </location>
</feature>
<keyword evidence="4" id="KW-1185">Reference proteome</keyword>
<accession>A0A3B4B9I5</accession>
<evidence type="ECO:0000256" key="1">
    <source>
        <dbReference type="SAM" id="MobiDB-lite"/>
    </source>
</evidence>
<keyword evidence="2" id="KW-0732">Signal</keyword>
<evidence type="ECO:0000313" key="4">
    <source>
        <dbReference type="Proteomes" id="UP000261520"/>
    </source>
</evidence>
<dbReference type="STRING" id="409849.ENSPMGP00000026377"/>
<dbReference type="Gene3D" id="2.40.50.40">
    <property type="match status" value="1"/>
</dbReference>
<name>A0A3B4B9I5_9GOBI</name>
<evidence type="ECO:0000256" key="2">
    <source>
        <dbReference type="SAM" id="SignalP"/>
    </source>
</evidence>
<dbReference type="Ensembl" id="ENSPMGT00000028090.1">
    <property type="protein sequence ID" value="ENSPMGP00000026377.1"/>
    <property type="gene ID" value="ENSPMGG00000021277.1"/>
</dbReference>
<dbReference type="SUPFAM" id="SSF54117">
    <property type="entry name" value="Interleukin 8-like chemokines"/>
    <property type="match status" value="1"/>
</dbReference>
<dbReference type="GO" id="GO:0005576">
    <property type="term" value="C:extracellular region"/>
    <property type="evidence" value="ECO:0007669"/>
    <property type="project" value="InterPro"/>
</dbReference>
<dbReference type="AlphaFoldDB" id="A0A3B4B9I5"/>
<dbReference type="Proteomes" id="UP000261520">
    <property type="component" value="Unplaced"/>
</dbReference>
<organism evidence="3 4">
    <name type="scientific">Periophthalmus magnuspinnatus</name>
    <dbReference type="NCBI Taxonomy" id="409849"/>
    <lineage>
        <taxon>Eukaryota</taxon>
        <taxon>Metazoa</taxon>
        <taxon>Chordata</taxon>
        <taxon>Craniata</taxon>
        <taxon>Vertebrata</taxon>
        <taxon>Euteleostomi</taxon>
        <taxon>Actinopterygii</taxon>
        <taxon>Neopterygii</taxon>
        <taxon>Teleostei</taxon>
        <taxon>Neoteleostei</taxon>
        <taxon>Acanthomorphata</taxon>
        <taxon>Gobiaria</taxon>
        <taxon>Gobiiformes</taxon>
        <taxon>Gobioidei</taxon>
        <taxon>Gobiidae</taxon>
        <taxon>Oxudercinae</taxon>
        <taxon>Periophthalmus</taxon>
    </lineage>
</organism>
<dbReference type="GO" id="GO:0008009">
    <property type="term" value="F:chemokine activity"/>
    <property type="evidence" value="ECO:0007669"/>
    <property type="project" value="InterPro"/>
</dbReference>
<feature type="compositionally biased region" description="Polar residues" evidence="1">
    <location>
        <begin position="86"/>
        <end position="96"/>
    </location>
</feature>
<dbReference type="InterPro" id="IPR036048">
    <property type="entry name" value="Interleukin_8-like_sf"/>
</dbReference>
<dbReference type="GO" id="GO:0006955">
    <property type="term" value="P:immune response"/>
    <property type="evidence" value="ECO:0007669"/>
    <property type="project" value="InterPro"/>
</dbReference>
<reference evidence="3" key="1">
    <citation type="submission" date="2025-08" db="UniProtKB">
        <authorList>
            <consortium name="Ensembl"/>
        </authorList>
    </citation>
    <scope>IDENTIFICATION</scope>
</reference>
<reference evidence="3" key="2">
    <citation type="submission" date="2025-09" db="UniProtKB">
        <authorList>
            <consortium name="Ensembl"/>
        </authorList>
    </citation>
    <scope>IDENTIFICATION</scope>
</reference>
<feature type="compositionally biased region" description="Low complexity" evidence="1">
    <location>
        <begin position="97"/>
        <end position="143"/>
    </location>
</feature>
<sequence>TLAQNALFHFVTVVDSCVCVFVPVEKLSSCCKLVSTDPVKEKITGILPQRKNGECVDAYIVQTEKNLYCVFPGASWVRPHVQTTTSPEFMTSSTVWSSDPTSIFSSSTPPPTSTSDLTSDPASSTTDMSSSGSYSLTSDLSSVTDDDVSSGELDFYV</sequence>
<proteinExistence type="predicted"/>